<reference evidence="3" key="1">
    <citation type="submission" date="2020-10" db="EMBL/GenBank/DDBJ databases">
        <authorList>
            <person name="Gilroy R."/>
        </authorList>
    </citation>
    <scope>NUCLEOTIDE SEQUENCE</scope>
    <source>
        <strain evidence="3">CHK195-15760</strain>
    </source>
</reference>
<dbReference type="AlphaFoldDB" id="A0A9D1SA23"/>
<gene>
    <name evidence="3" type="ORF">IAB70_07565</name>
</gene>
<dbReference type="Pfam" id="PF06750">
    <property type="entry name" value="A24_N_bact"/>
    <property type="match status" value="1"/>
</dbReference>
<keyword evidence="1" id="KW-1133">Transmembrane helix</keyword>
<feature type="transmembrane region" description="Helical" evidence="1">
    <location>
        <begin position="6"/>
        <end position="24"/>
    </location>
</feature>
<feature type="domain" description="Prepilin peptidase A24 N-terminal" evidence="2">
    <location>
        <begin position="34"/>
        <end position="90"/>
    </location>
</feature>
<keyword evidence="1" id="KW-0812">Transmembrane</keyword>
<feature type="transmembrane region" description="Helical" evidence="1">
    <location>
        <begin position="99"/>
        <end position="119"/>
    </location>
</feature>
<reference evidence="3" key="2">
    <citation type="journal article" date="2021" name="PeerJ">
        <title>Extensive microbial diversity within the chicken gut microbiome revealed by metagenomics and culture.</title>
        <authorList>
            <person name="Gilroy R."/>
            <person name="Ravi A."/>
            <person name="Getino M."/>
            <person name="Pursley I."/>
            <person name="Horton D.L."/>
            <person name="Alikhan N.F."/>
            <person name="Baker D."/>
            <person name="Gharbi K."/>
            <person name="Hall N."/>
            <person name="Watson M."/>
            <person name="Adriaenssens E.M."/>
            <person name="Foster-Nyarko E."/>
            <person name="Jarju S."/>
            <person name="Secka A."/>
            <person name="Antonio M."/>
            <person name="Oren A."/>
            <person name="Chaudhuri R.R."/>
            <person name="La Ragione R."/>
            <person name="Hildebrand F."/>
            <person name="Pallen M.J."/>
        </authorList>
    </citation>
    <scope>NUCLEOTIDE SEQUENCE</scope>
    <source>
        <strain evidence="3">CHK195-15760</strain>
    </source>
</reference>
<evidence type="ECO:0000313" key="4">
    <source>
        <dbReference type="Proteomes" id="UP000824093"/>
    </source>
</evidence>
<evidence type="ECO:0000256" key="1">
    <source>
        <dbReference type="SAM" id="Phobius"/>
    </source>
</evidence>
<dbReference type="EMBL" id="DVNH01000064">
    <property type="protein sequence ID" value="HIU52445.1"/>
    <property type="molecule type" value="Genomic_DNA"/>
</dbReference>
<feature type="transmembrane region" description="Helical" evidence="1">
    <location>
        <begin position="131"/>
        <end position="151"/>
    </location>
</feature>
<accession>A0A9D1SA23</accession>
<dbReference type="Proteomes" id="UP000824093">
    <property type="component" value="Unassembled WGS sequence"/>
</dbReference>
<evidence type="ECO:0000313" key="3">
    <source>
        <dbReference type="EMBL" id="HIU52445.1"/>
    </source>
</evidence>
<organism evidence="3 4">
    <name type="scientific">Candidatus Merdicola faecigallinarum</name>
    <dbReference type="NCBI Taxonomy" id="2840862"/>
    <lineage>
        <taxon>Bacteria</taxon>
        <taxon>Bacillati</taxon>
        <taxon>Bacillota</taxon>
        <taxon>Clostridia</taxon>
        <taxon>Candidatus Merdicola</taxon>
    </lineage>
</organism>
<proteinExistence type="predicted"/>
<keyword evidence="1" id="KW-0472">Membrane</keyword>
<name>A0A9D1SA23_9FIRM</name>
<feature type="transmembrane region" description="Helical" evidence="1">
    <location>
        <begin position="74"/>
        <end position="93"/>
    </location>
</feature>
<feature type="transmembrane region" description="Helical" evidence="1">
    <location>
        <begin position="157"/>
        <end position="174"/>
    </location>
</feature>
<sequence>MVILIGIVYLVVFYLGAFLGNYLYELYGKSRTSKKLCQCDTKQTRKIEKIPLIGYIVTLGKCKNCGKQKTMRKFLTEYFVGVFFMVLFVLFLGKEQKDSILISTLYCIHIAVLMIIAVYDKKSKEIKKSALSWGIIAETIYLVYVMLVFNQTIIPKIFYYMILFFLILFDTILLRKRGKSNYAIQVLMLSMYLVIF</sequence>
<comment type="caution">
    <text evidence="3">The sequence shown here is derived from an EMBL/GenBank/DDBJ whole genome shotgun (WGS) entry which is preliminary data.</text>
</comment>
<protein>
    <submittedName>
        <fullName evidence="3">Prepilin peptidase</fullName>
    </submittedName>
</protein>
<dbReference type="InterPro" id="IPR010627">
    <property type="entry name" value="Prepilin_pept_A24_N"/>
</dbReference>
<evidence type="ECO:0000259" key="2">
    <source>
        <dbReference type="Pfam" id="PF06750"/>
    </source>
</evidence>
<feature type="non-terminal residue" evidence="3">
    <location>
        <position position="196"/>
    </location>
</feature>